<dbReference type="AlphaFoldDB" id="A0A1S1R7Z9"/>
<evidence type="ECO:0000313" key="1">
    <source>
        <dbReference type="EMBL" id="OHV40854.1"/>
    </source>
</evidence>
<organism evidence="1 2">
    <name type="scientific">Parafrankia colletiae</name>
    <dbReference type="NCBI Taxonomy" id="573497"/>
    <lineage>
        <taxon>Bacteria</taxon>
        <taxon>Bacillati</taxon>
        <taxon>Actinomycetota</taxon>
        <taxon>Actinomycetes</taxon>
        <taxon>Frankiales</taxon>
        <taxon>Frankiaceae</taxon>
        <taxon>Parafrankia</taxon>
    </lineage>
</organism>
<dbReference type="Proteomes" id="UP000179627">
    <property type="component" value="Unassembled WGS sequence"/>
</dbReference>
<reference evidence="2" key="1">
    <citation type="submission" date="2016-07" db="EMBL/GenBank/DDBJ databases">
        <title>Sequence Frankia sp. strain CcI1.17.</title>
        <authorList>
            <person name="Ghodhbane-Gtari F."/>
            <person name="Swanson E."/>
            <person name="Gueddou A."/>
            <person name="Morris K."/>
            <person name="Hezbri K."/>
            <person name="Ktari A."/>
            <person name="Nouioui I."/>
            <person name="Abebe-Akele F."/>
            <person name="Simpson S."/>
            <person name="Thomas K."/>
            <person name="Gtari M."/>
            <person name="Tisa L.S."/>
            <person name="Hurst S."/>
        </authorList>
    </citation>
    <scope>NUCLEOTIDE SEQUENCE [LARGE SCALE GENOMIC DNA]</scope>
    <source>
        <strain evidence="2">Cc1.17</strain>
    </source>
</reference>
<accession>A0A1S1R7Z9</accession>
<protein>
    <submittedName>
        <fullName evidence="1">Uncharacterized protein</fullName>
    </submittedName>
</protein>
<sequence length="364" mass="39310">MMATCPFCGSTGKLTAEHVFGTWLSRIGLTREPAAHGAGPLNRIVQDLGVRPPFGQTVRVCGECNNGWMSRLEVAAQRALTPFVLGGPGEIAATDTGAVAAWVQKTALTAMLVSSEEQRRGGYGLPASEFRGLWDLRDAAMPLPASLFWIGRYTGRNRLASTWVAPLAVTADGLPQADRPQGYAMTVLVGQLVLHGVRFTTPSLQLGVTTRQELPQLWPAAGPVAWTGGAPVDDGTFLDFAGGKDLRSTEQYMQVGPWKLATELPASRSVKGMVELPVSCGNHVVYYPAGLVDETRRGRFYAFETACECPTAYLIHTERDGARCKAIGTAEYISELYEGLPGEEHVIADEHGTFSCKRLKDVLR</sequence>
<gene>
    <name evidence="1" type="ORF">CC117_33405</name>
</gene>
<dbReference type="EMBL" id="MBLM01000063">
    <property type="protein sequence ID" value="OHV40854.1"/>
    <property type="molecule type" value="Genomic_DNA"/>
</dbReference>
<comment type="caution">
    <text evidence="1">The sequence shown here is derived from an EMBL/GenBank/DDBJ whole genome shotgun (WGS) entry which is preliminary data.</text>
</comment>
<proteinExistence type="predicted"/>
<keyword evidence="2" id="KW-1185">Reference proteome</keyword>
<evidence type="ECO:0000313" key="2">
    <source>
        <dbReference type="Proteomes" id="UP000179627"/>
    </source>
</evidence>
<name>A0A1S1R7Z9_9ACTN</name>
<dbReference type="OrthoDB" id="4578725at2"/>